<comment type="subunit">
    <text evidence="9">Monomer.</text>
</comment>
<dbReference type="GO" id="GO:0005737">
    <property type="term" value="C:cytoplasm"/>
    <property type="evidence" value="ECO:0007669"/>
    <property type="project" value="UniProtKB-SubCell"/>
</dbReference>
<dbReference type="EMBL" id="CP024870">
    <property type="protein sequence ID" value="ATX71663.1"/>
    <property type="molecule type" value="Genomic_DNA"/>
</dbReference>
<dbReference type="Gene3D" id="3.40.50.620">
    <property type="entry name" value="HUPs"/>
    <property type="match status" value="1"/>
</dbReference>
<keyword evidence="7 9" id="KW-0648">Protein biosynthesis</keyword>
<feature type="short sequence motif" description="'HIGH' region" evidence="9">
    <location>
        <begin position="12"/>
        <end position="22"/>
    </location>
</feature>
<reference evidence="13 14" key="1">
    <citation type="submission" date="2017-11" db="EMBL/GenBank/DDBJ databases">
        <title>Complete genome sequence of Spiroplasma clarkii CN-5 (DSM 19994).</title>
        <authorList>
            <person name="Tsai Y.-M."/>
            <person name="Chang A."/>
            <person name="Lo W.-S."/>
            <person name="Kuo C.-H."/>
        </authorList>
    </citation>
    <scope>NUCLEOTIDE SEQUENCE [LARGE SCALE GENOMIC DNA]</scope>
    <source>
        <strain evidence="13 14">CN-5</strain>
    </source>
</reference>
<keyword evidence="6 9" id="KW-0067">ATP-binding</keyword>
<dbReference type="SUPFAM" id="SSF52374">
    <property type="entry name" value="Nucleotidylyl transferase"/>
    <property type="match status" value="1"/>
</dbReference>
<gene>
    <name evidence="13" type="primary">metS</name>
    <name evidence="9" type="synonym">metG</name>
    <name evidence="13" type="ORF">SCLAR_v1c13650</name>
</gene>
<dbReference type="Gene3D" id="1.10.730.10">
    <property type="entry name" value="Isoleucyl-tRNA Synthetase, Domain 1"/>
    <property type="match status" value="1"/>
</dbReference>
<feature type="domain" description="Methionyl/Leucyl tRNA synthetase" evidence="12">
    <location>
        <begin position="6"/>
        <end position="139"/>
    </location>
</feature>
<sequence>MKKSFFVSTPIYYPSGKLHIGHTYTTTLADIMARYKKENGYDVFFLTGSDEHGQKIEQKAAEAGVTPQSYVDTIVSSFKDLWKILEIDYDRFIRTTDKDHVAAVQKLFSNLLAQDLIYPSKYKGKYCISCEEFLTAEQMDEGFIHKVCQKEAIDFEEETYMLRVSNFKKYLTELFETNFLEPEARKKEMLNNFINNNLEDLSVTRVSFDWGIQVLENPKHVIYVWLDALSNYITALGWGSEDNSKLKQFWIEGEVLQYVGKEITRFHAIYWPVMLQALGLKAPDKLVSHGWILSKDTKMSKSLGNVIDPVEIIETYGADALRFYIANNLPTEKDGNFTNDLFIESFNTNLANNVGNLISRVSNMIIKYFDGLLPSVEIEQHPLIKSGEQTIKDYQKYMDQYNISEAVQSVLKLGNECNKFIEDVKPWALEKAGQISKLNEVLAILQRNITIIIYLLKPILVKSFEKMFNQMGLTSNTVNFETLKAKKFNYQKISSKEVLFERIK</sequence>
<keyword evidence="14" id="KW-1185">Reference proteome</keyword>
<keyword evidence="5 9" id="KW-0547">Nucleotide-binding</keyword>
<evidence type="ECO:0000313" key="13">
    <source>
        <dbReference type="EMBL" id="ATX71663.1"/>
    </source>
</evidence>
<dbReference type="InterPro" id="IPR009080">
    <property type="entry name" value="tRNAsynth_Ia_anticodon-bd"/>
</dbReference>
<evidence type="ECO:0000256" key="6">
    <source>
        <dbReference type="ARBA" id="ARBA00022840"/>
    </source>
</evidence>
<dbReference type="SUPFAM" id="SSF47323">
    <property type="entry name" value="Anticodon-binding domain of a subclass of class I aminoacyl-tRNA synthetases"/>
    <property type="match status" value="1"/>
</dbReference>
<dbReference type="NCBIfam" id="TIGR00398">
    <property type="entry name" value="metG"/>
    <property type="match status" value="1"/>
</dbReference>
<dbReference type="InterPro" id="IPR041872">
    <property type="entry name" value="Anticodon_Met"/>
</dbReference>
<comment type="similarity">
    <text evidence="10">Belongs to the class-I aminoacyl-tRNA synthetase family.</text>
</comment>
<feature type="binding site" evidence="9">
    <location>
        <position position="127"/>
    </location>
    <ligand>
        <name>Zn(2+)</name>
        <dbReference type="ChEBI" id="CHEBI:29105"/>
    </ligand>
</feature>
<proteinExistence type="inferred from homology"/>
<dbReference type="EC" id="6.1.1.10" evidence="9"/>
<evidence type="ECO:0000256" key="8">
    <source>
        <dbReference type="ARBA" id="ARBA00023146"/>
    </source>
</evidence>
<organism evidence="13 14">
    <name type="scientific">Spiroplasma clarkii</name>
    <dbReference type="NCBI Taxonomy" id="2139"/>
    <lineage>
        <taxon>Bacteria</taxon>
        <taxon>Bacillati</taxon>
        <taxon>Mycoplasmatota</taxon>
        <taxon>Mollicutes</taxon>
        <taxon>Entomoplasmatales</taxon>
        <taxon>Spiroplasmataceae</taxon>
        <taxon>Spiroplasma</taxon>
    </lineage>
</organism>
<feature type="domain" description="Methionyl/Valyl/Leucyl/Isoleucyl-tRNA synthetase anticodon-binding" evidence="11">
    <location>
        <begin position="388"/>
        <end position="472"/>
    </location>
</feature>
<evidence type="ECO:0000256" key="5">
    <source>
        <dbReference type="ARBA" id="ARBA00022741"/>
    </source>
</evidence>
<dbReference type="InterPro" id="IPR023457">
    <property type="entry name" value="Met-tRNA_synth_2"/>
</dbReference>
<dbReference type="RefSeq" id="WP_100255188.1">
    <property type="nucleotide sequence ID" value="NZ_CP024870.1"/>
</dbReference>
<dbReference type="InterPro" id="IPR014729">
    <property type="entry name" value="Rossmann-like_a/b/a_fold"/>
</dbReference>
<evidence type="ECO:0000256" key="4">
    <source>
        <dbReference type="ARBA" id="ARBA00022598"/>
    </source>
</evidence>
<evidence type="ECO:0000256" key="3">
    <source>
        <dbReference type="ARBA" id="ARBA00022490"/>
    </source>
</evidence>
<evidence type="ECO:0000256" key="7">
    <source>
        <dbReference type="ARBA" id="ARBA00022917"/>
    </source>
</evidence>
<name>A0A2K8KIZ4_9MOLU</name>
<evidence type="ECO:0000256" key="9">
    <source>
        <dbReference type="HAMAP-Rule" id="MF_01228"/>
    </source>
</evidence>
<evidence type="ECO:0000313" key="14">
    <source>
        <dbReference type="Proteomes" id="UP000231179"/>
    </source>
</evidence>
<dbReference type="GO" id="GO:0005524">
    <property type="term" value="F:ATP binding"/>
    <property type="evidence" value="ECO:0007669"/>
    <property type="project" value="UniProtKB-UniRule"/>
</dbReference>
<evidence type="ECO:0000256" key="1">
    <source>
        <dbReference type="ARBA" id="ARBA00003314"/>
    </source>
</evidence>
<comment type="caution">
    <text evidence="9">Lacks conserved residue(s) required for the propagation of feature annotation.</text>
</comment>
<comment type="subcellular location">
    <subcellularLocation>
        <location evidence="2 9">Cytoplasm</location>
    </subcellularLocation>
</comment>
<evidence type="ECO:0000259" key="11">
    <source>
        <dbReference type="Pfam" id="PF08264"/>
    </source>
</evidence>
<protein>
    <recommendedName>
        <fullName evidence="9">Methionine--tRNA ligase</fullName>
        <ecNumber evidence="9">6.1.1.10</ecNumber>
    </recommendedName>
    <alternativeName>
        <fullName evidence="9">Methionyl-tRNA synthetase</fullName>
        <shortName evidence="9">MetRS</shortName>
    </alternativeName>
</protein>
<evidence type="ECO:0000256" key="2">
    <source>
        <dbReference type="ARBA" id="ARBA00004496"/>
    </source>
</evidence>
<dbReference type="InterPro" id="IPR014758">
    <property type="entry name" value="Met-tRNA_synth"/>
</dbReference>
<dbReference type="PRINTS" id="PR01041">
    <property type="entry name" value="TRNASYNTHMET"/>
</dbReference>
<comment type="catalytic activity">
    <reaction evidence="9">
        <text>tRNA(Met) + L-methionine + ATP = L-methionyl-tRNA(Met) + AMP + diphosphate</text>
        <dbReference type="Rhea" id="RHEA:13481"/>
        <dbReference type="Rhea" id="RHEA-COMP:9667"/>
        <dbReference type="Rhea" id="RHEA-COMP:9698"/>
        <dbReference type="ChEBI" id="CHEBI:30616"/>
        <dbReference type="ChEBI" id="CHEBI:33019"/>
        <dbReference type="ChEBI" id="CHEBI:57844"/>
        <dbReference type="ChEBI" id="CHEBI:78442"/>
        <dbReference type="ChEBI" id="CHEBI:78530"/>
        <dbReference type="ChEBI" id="CHEBI:456215"/>
        <dbReference type="EC" id="6.1.1.10"/>
    </reaction>
</comment>
<feature type="binding site" evidence="9">
    <location>
        <position position="130"/>
    </location>
    <ligand>
        <name>Zn(2+)</name>
        <dbReference type="ChEBI" id="CHEBI:29105"/>
    </ligand>
</feature>
<keyword evidence="3 9" id="KW-0963">Cytoplasm</keyword>
<dbReference type="Pfam" id="PF09334">
    <property type="entry name" value="tRNA-synt_1g"/>
    <property type="match status" value="2"/>
</dbReference>
<dbReference type="InterPro" id="IPR001412">
    <property type="entry name" value="aa-tRNA-synth_I_CS"/>
</dbReference>
<dbReference type="PROSITE" id="PS00178">
    <property type="entry name" value="AA_TRNA_LIGASE_I"/>
    <property type="match status" value="1"/>
</dbReference>
<feature type="short sequence motif" description="'KMSKS' region" evidence="9">
    <location>
        <begin position="298"/>
        <end position="302"/>
    </location>
</feature>
<feature type="binding site" evidence="9">
    <location>
        <position position="148"/>
    </location>
    <ligand>
        <name>Zn(2+)</name>
        <dbReference type="ChEBI" id="CHEBI:29105"/>
    </ligand>
</feature>
<dbReference type="CDD" id="cd00814">
    <property type="entry name" value="MetRS_core"/>
    <property type="match status" value="1"/>
</dbReference>
<dbReference type="Gene3D" id="2.170.220.10">
    <property type="match status" value="1"/>
</dbReference>
<dbReference type="GO" id="GO:0006431">
    <property type="term" value="P:methionyl-tRNA aminoacylation"/>
    <property type="evidence" value="ECO:0007669"/>
    <property type="project" value="UniProtKB-UniRule"/>
</dbReference>
<keyword evidence="8 9" id="KW-0030">Aminoacyl-tRNA synthetase</keyword>
<dbReference type="Proteomes" id="UP000231179">
    <property type="component" value="Chromosome"/>
</dbReference>
<dbReference type="CDD" id="cd07957">
    <property type="entry name" value="Anticodon_Ia_Met"/>
    <property type="match status" value="1"/>
</dbReference>
<keyword evidence="4 9" id="KW-0436">Ligase</keyword>
<dbReference type="HAMAP" id="MF_01228">
    <property type="entry name" value="Met_tRNA_synth_type2"/>
    <property type="match status" value="1"/>
</dbReference>
<evidence type="ECO:0000256" key="10">
    <source>
        <dbReference type="RuleBase" id="RU363039"/>
    </source>
</evidence>
<dbReference type="InterPro" id="IPR015413">
    <property type="entry name" value="Methionyl/Leucyl_tRNA_Synth"/>
</dbReference>
<dbReference type="InterPro" id="IPR013155">
    <property type="entry name" value="M/V/L/I-tRNA-synth_anticd-bd"/>
</dbReference>
<dbReference type="GO" id="GO:0004825">
    <property type="term" value="F:methionine-tRNA ligase activity"/>
    <property type="evidence" value="ECO:0007669"/>
    <property type="project" value="UniProtKB-UniRule"/>
</dbReference>
<dbReference type="PANTHER" id="PTHR43326:SF1">
    <property type="entry name" value="METHIONINE--TRNA LIGASE, MITOCHONDRIAL"/>
    <property type="match status" value="1"/>
</dbReference>
<dbReference type="Pfam" id="PF08264">
    <property type="entry name" value="Anticodon_1"/>
    <property type="match status" value="1"/>
</dbReference>
<dbReference type="PANTHER" id="PTHR43326">
    <property type="entry name" value="METHIONYL-TRNA SYNTHETASE"/>
    <property type="match status" value="1"/>
</dbReference>
<dbReference type="NCBIfam" id="NF008900">
    <property type="entry name" value="PRK12267.1"/>
    <property type="match status" value="1"/>
</dbReference>
<feature type="domain" description="Methionyl/Leucyl tRNA synthetase" evidence="12">
    <location>
        <begin position="146"/>
        <end position="361"/>
    </location>
</feature>
<accession>A0A2K8KIZ4</accession>
<evidence type="ECO:0000259" key="12">
    <source>
        <dbReference type="Pfam" id="PF09334"/>
    </source>
</evidence>
<dbReference type="AlphaFoldDB" id="A0A2K8KIZ4"/>
<dbReference type="InterPro" id="IPR033911">
    <property type="entry name" value="MetRS_core"/>
</dbReference>
<comment type="function">
    <text evidence="1 9">Is required not only for elongation of protein synthesis but also for the initiation of all mRNA translation through initiator tRNA(fMet) aminoacylation.</text>
</comment>